<organism evidence="9 10">
    <name type="scientific">Dactylosporangium fulvum</name>
    <dbReference type="NCBI Taxonomy" id="53359"/>
    <lineage>
        <taxon>Bacteria</taxon>
        <taxon>Bacillati</taxon>
        <taxon>Actinomycetota</taxon>
        <taxon>Actinomycetes</taxon>
        <taxon>Micromonosporales</taxon>
        <taxon>Micromonosporaceae</taxon>
        <taxon>Dactylosporangium</taxon>
    </lineage>
</organism>
<dbReference type="Proteomes" id="UP001059617">
    <property type="component" value="Chromosome"/>
</dbReference>
<feature type="transmembrane region" description="Helical" evidence="7">
    <location>
        <begin position="12"/>
        <end position="32"/>
    </location>
</feature>
<proteinExistence type="inferred from homology"/>
<keyword evidence="3" id="KW-1003">Cell membrane</keyword>
<dbReference type="RefSeq" id="WP_259865611.1">
    <property type="nucleotide sequence ID" value="NZ_BAAAST010000027.1"/>
</dbReference>
<dbReference type="InterPro" id="IPR000515">
    <property type="entry name" value="MetI-like"/>
</dbReference>
<evidence type="ECO:0000256" key="6">
    <source>
        <dbReference type="ARBA" id="ARBA00023136"/>
    </source>
</evidence>
<evidence type="ECO:0000256" key="1">
    <source>
        <dbReference type="ARBA" id="ARBA00004651"/>
    </source>
</evidence>
<feature type="domain" description="ABC transmembrane type-1" evidence="8">
    <location>
        <begin position="97"/>
        <end position="300"/>
    </location>
</feature>
<dbReference type="InterPro" id="IPR045621">
    <property type="entry name" value="BPD_transp_1_N"/>
</dbReference>
<evidence type="ECO:0000256" key="3">
    <source>
        <dbReference type="ARBA" id="ARBA00022475"/>
    </source>
</evidence>
<evidence type="ECO:0000256" key="4">
    <source>
        <dbReference type="ARBA" id="ARBA00022692"/>
    </source>
</evidence>
<evidence type="ECO:0000313" key="9">
    <source>
        <dbReference type="EMBL" id="UWP86443.1"/>
    </source>
</evidence>
<dbReference type="PROSITE" id="PS50928">
    <property type="entry name" value="ABC_TM1"/>
    <property type="match status" value="1"/>
</dbReference>
<comment type="similarity">
    <text evidence="7">Belongs to the binding-protein-dependent transport system permease family.</text>
</comment>
<dbReference type="Gene3D" id="1.10.3720.10">
    <property type="entry name" value="MetI-like"/>
    <property type="match status" value="1"/>
</dbReference>
<feature type="transmembrane region" description="Helical" evidence="7">
    <location>
        <begin position="277"/>
        <end position="299"/>
    </location>
</feature>
<evidence type="ECO:0000256" key="5">
    <source>
        <dbReference type="ARBA" id="ARBA00022989"/>
    </source>
</evidence>
<comment type="subcellular location">
    <subcellularLocation>
        <location evidence="1 7">Cell membrane</location>
        <topology evidence="1 7">Multi-pass membrane protein</topology>
    </subcellularLocation>
</comment>
<feature type="transmembrane region" description="Helical" evidence="7">
    <location>
        <begin position="134"/>
        <end position="157"/>
    </location>
</feature>
<evidence type="ECO:0000256" key="2">
    <source>
        <dbReference type="ARBA" id="ARBA00022448"/>
    </source>
</evidence>
<evidence type="ECO:0000313" key="10">
    <source>
        <dbReference type="Proteomes" id="UP001059617"/>
    </source>
</evidence>
<name>A0ABY5WCL1_9ACTN</name>
<dbReference type="EMBL" id="CP073720">
    <property type="protein sequence ID" value="UWP86443.1"/>
    <property type="molecule type" value="Genomic_DNA"/>
</dbReference>
<reference evidence="9" key="2">
    <citation type="submission" date="2022-09" db="EMBL/GenBank/DDBJ databases">
        <title>Biosynthetic gene clusters of Dactylosporangioum fulvum.</title>
        <authorList>
            <person name="Caradec T."/>
        </authorList>
    </citation>
    <scope>NUCLEOTIDE SEQUENCE</scope>
    <source>
        <strain evidence="9">NRRL B-16292</strain>
    </source>
</reference>
<dbReference type="Pfam" id="PF00528">
    <property type="entry name" value="BPD_transp_1"/>
    <property type="match status" value="1"/>
</dbReference>
<reference evidence="9" key="1">
    <citation type="submission" date="2021-04" db="EMBL/GenBank/DDBJ databases">
        <authorList>
            <person name="Hartkoorn R.C."/>
            <person name="Beaudoing E."/>
            <person name="Hot D."/>
        </authorList>
    </citation>
    <scope>NUCLEOTIDE SEQUENCE</scope>
    <source>
        <strain evidence="9">NRRL B-16292</strain>
    </source>
</reference>
<feature type="transmembrane region" description="Helical" evidence="7">
    <location>
        <begin position="97"/>
        <end position="122"/>
    </location>
</feature>
<protein>
    <submittedName>
        <fullName evidence="9">ABC transporter permease</fullName>
    </submittedName>
</protein>
<keyword evidence="5 7" id="KW-1133">Transmembrane helix</keyword>
<dbReference type="PANTHER" id="PTHR43163">
    <property type="entry name" value="DIPEPTIDE TRANSPORT SYSTEM PERMEASE PROTEIN DPPB-RELATED"/>
    <property type="match status" value="1"/>
</dbReference>
<dbReference type="CDD" id="cd06261">
    <property type="entry name" value="TM_PBP2"/>
    <property type="match status" value="1"/>
</dbReference>
<sequence>MTMTKAIARRLLEFLIVFFGVTFLIYAAVYALPGDPVASLAGDRPLPANVMEALRAKYHLDEPLWQRYLDYLKDLLHLDFGTTFAGDSVRSEMASRWPVTIALASTAWLLELLIGIGLGAIAAVKRGTWIDKGILAGTVLLSAVPVFVVGVTCQLVFGVKWHMFPIAGTTEGWPRAYLLPSLVIAAFGLAAVSRLTRESMINSLHSDYIRAAKARGVPPTSLIGKHVMRNSMIPTVTFLATDLGYLLGGAVVVEGIFNLPGIGNLLFTSIRTQQGPTVVGIATALILIFLVTSIIVDIIQAALDPRTRGA</sequence>
<dbReference type="Pfam" id="PF19300">
    <property type="entry name" value="BPD_transp_1_N"/>
    <property type="match status" value="1"/>
</dbReference>
<accession>A0ABY5WCL1</accession>
<keyword evidence="2 7" id="KW-0813">Transport</keyword>
<evidence type="ECO:0000256" key="7">
    <source>
        <dbReference type="RuleBase" id="RU363032"/>
    </source>
</evidence>
<keyword evidence="10" id="KW-1185">Reference proteome</keyword>
<keyword evidence="4 7" id="KW-0812">Transmembrane</keyword>
<feature type="transmembrane region" description="Helical" evidence="7">
    <location>
        <begin position="177"/>
        <end position="196"/>
    </location>
</feature>
<dbReference type="SUPFAM" id="SSF161098">
    <property type="entry name" value="MetI-like"/>
    <property type="match status" value="1"/>
</dbReference>
<dbReference type="InterPro" id="IPR035906">
    <property type="entry name" value="MetI-like_sf"/>
</dbReference>
<dbReference type="PANTHER" id="PTHR43163:SF7">
    <property type="entry name" value="DIPEPTIDE-TRANSPORT INTEGRAL MEMBRANE PROTEIN ABC TRANSPORTER DPPB-RELATED"/>
    <property type="match status" value="1"/>
</dbReference>
<keyword evidence="6 7" id="KW-0472">Membrane</keyword>
<feature type="transmembrane region" description="Helical" evidence="7">
    <location>
        <begin position="235"/>
        <end position="257"/>
    </location>
</feature>
<gene>
    <name evidence="9" type="ORF">Dfulv_20240</name>
</gene>
<evidence type="ECO:0000259" key="8">
    <source>
        <dbReference type="PROSITE" id="PS50928"/>
    </source>
</evidence>